<evidence type="ECO:0000313" key="2">
    <source>
        <dbReference type="Proteomes" id="UP000003195"/>
    </source>
</evidence>
<organism evidence="1 2">
    <name type="scientific">Megasphaera micronuciformis F0359</name>
    <dbReference type="NCBI Taxonomy" id="706434"/>
    <lineage>
        <taxon>Bacteria</taxon>
        <taxon>Bacillati</taxon>
        <taxon>Bacillota</taxon>
        <taxon>Negativicutes</taxon>
        <taxon>Veillonellales</taxon>
        <taxon>Veillonellaceae</taxon>
        <taxon>Megasphaera</taxon>
    </lineage>
</organism>
<reference evidence="1 2" key="1">
    <citation type="submission" date="2010-08" db="EMBL/GenBank/DDBJ databases">
        <authorList>
            <person name="Weinstock G."/>
            <person name="Sodergren E."/>
            <person name="Clifton S."/>
            <person name="Fulton L."/>
            <person name="Fulton B."/>
            <person name="Courtney L."/>
            <person name="Fronick C."/>
            <person name="Harrison M."/>
            <person name="Strong C."/>
            <person name="Farmer C."/>
            <person name="Delahaunty K."/>
            <person name="Markovic C."/>
            <person name="Hall O."/>
            <person name="Minx P."/>
            <person name="Tomlinson C."/>
            <person name="Mitreva M."/>
            <person name="Hou S."/>
            <person name="Chen J."/>
            <person name="Wollam A."/>
            <person name="Pepin K.H."/>
            <person name="Johnson M."/>
            <person name="Bhonagiri V."/>
            <person name="Zhang X."/>
            <person name="Suruliraj S."/>
            <person name="Warren W."/>
            <person name="Chinwalla A."/>
            <person name="Mardis E.R."/>
            <person name="Wilson R.K."/>
        </authorList>
    </citation>
    <scope>NUCLEOTIDE SEQUENCE [LARGE SCALE GENOMIC DNA]</scope>
    <source>
        <strain evidence="1 2">F0359</strain>
    </source>
</reference>
<sequence length="41" mass="4710">MTVTSVTVFFCLYARKGLKGGLYYTIRLKKGSPCFKYKRAL</sequence>
<evidence type="ECO:0000313" key="1">
    <source>
        <dbReference type="EMBL" id="EFQ04949.1"/>
    </source>
</evidence>
<dbReference type="EMBL" id="AECS01000007">
    <property type="protein sequence ID" value="EFQ04949.1"/>
    <property type="molecule type" value="Genomic_DNA"/>
</dbReference>
<dbReference type="Proteomes" id="UP000003195">
    <property type="component" value="Unassembled WGS sequence"/>
</dbReference>
<keyword evidence="2" id="KW-1185">Reference proteome</keyword>
<name>E2Z9X4_9FIRM</name>
<comment type="caution">
    <text evidence="1">The sequence shown here is derived from an EMBL/GenBank/DDBJ whole genome shotgun (WGS) entry which is preliminary data.</text>
</comment>
<dbReference type="HOGENOM" id="CLU_3272543_0_0_9"/>
<protein>
    <submittedName>
        <fullName evidence="1">Uncharacterized protein</fullName>
    </submittedName>
</protein>
<gene>
    <name evidence="1" type="ORF">HMPREF9429_00230</name>
</gene>
<dbReference type="AlphaFoldDB" id="E2Z9X4"/>
<dbReference type="STRING" id="706434.HMPREF9429_00230"/>
<accession>E2Z9X4</accession>
<proteinExistence type="predicted"/>